<keyword evidence="3" id="KW-1185">Reference proteome</keyword>
<protein>
    <submittedName>
        <fullName evidence="2">Uncharacterized protein</fullName>
    </submittedName>
</protein>
<evidence type="ECO:0000313" key="3">
    <source>
        <dbReference type="Proteomes" id="UP001479520"/>
    </source>
</evidence>
<dbReference type="EMBL" id="CP151406">
    <property type="protein sequence ID" value="WZJ20612.1"/>
    <property type="molecule type" value="Genomic_DNA"/>
</dbReference>
<reference evidence="2 3" key="1">
    <citation type="submission" date="2024-04" db="EMBL/GenBank/DDBJ databases">
        <title>Dissimilatory iodate-reducing microorganisms contribute to the enrichment of iodine in groundwater.</title>
        <authorList>
            <person name="Jiang Z."/>
        </authorList>
    </citation>
    <scope>NUCLEOTIDE SEQUENCE [LARGE SCALE GENOMIC DNA]</scope>
    <source>
        <strain evidence="2 3">NCP973</strain>
    </source>
</reference>
<evidence type="ECO:0000313" key="2">
    <source>
        <dbReference type="EMBL" id="WZJ20612.1"/>
    </source>
</evidence>
<accession>A0ABZ2XFB1</accession>
<sequence length="184" mass="21698">MLSFEKLLKTQKATKQASALFQKFSDDESAVEIAEEIQQRIEAQKKSVSFEHISKRFADFNRNELVFCVLEITKSRQFFFLLDKFSGNEIVIYFAEAKKFKSICDFADIQPGFRVRILRQIDTYIIHYDFENDGEWLLNNCEISKEIAEFAKRFPEVPKRKSIKKDDDERSHDQNYPTLSLNSK</sequence>
<evidence type="ECO:0000256" key="1">
    <source>
        <dbReference type="SAM" id="MobiDB-lite"/>
    </source>
</evidence>
<feature type="region of interest" description="Disordered" evidence="1">
    <location>
        <begin position="158"/>
        <end position="184"/>
    </location>
</feature>
<gene>
    <name evidence="2" type="ORF">AADV58_11690</name>
</gene>
<feature type="compositionally biased region" description="Polar residues" evidence="1">
    <location>
        <begin position="174"/>
        <end position="184"/>
    </location>
</feature>
<organism evidence="2 3">
    <name type="scientific">Azonexus hydrophilus</name>
    <dbReference type="NCBI Taxonomy" id="418702"/>
    <lineage>
        <taxon>Bacteria</taxon>
        <taxon>Pseudomonadati</taxon>
        <taxon>Pseudomonadota</taxon>
        <taxon>Betaproteobacteria</taxon>
        <taxon>Rhodocyclales</taxon>
        <taxon>Azonexaceae</taxon>
        <taxon>Azonexus</taxon>
    </lineage>
</organism>
<feature type="compositionally biased region" description="Basic and acidic residues" evidence="1">
    <location>
        <begin position="158"/>
        <end position="173"/>
    </location>
</feature>
<proteinExistence type="predicted"/>
<dbReference type="Proteomes" id="UP001479520">
    <property type="component" value="Chromosome"/>
</dbReference>
<dbReference type="RefSeq" id="WP_341743277.1">
    <property type="nucleotide sequence ID" value="NZ_CP151406.1"/>
</dbReference>
<name>A0ABZ2XFB1_9RHOO</name>